<feature type="domain" description="MYND-type" evidence="6">
    <location>
        <begin position="647"/>
        <end position="685"/>
    </location>
</feature>
<proteinExistence type="predicted"/>
<evidence type="ECO:0000313" key="7">
    <source>
        <dbReference type="EnsemblMetazoa" id="BGLB030161-PA"/>
    </source>
</evidence>
<feature type="compositionally biased region" description="Polar residues" evidence="5">
    <location>
        <begin position="140"/>
        <end position="157"/>
    </location>
</feature>
<dbReference type="PROSITE" id="PS01360">
    <property type="entry name" value="ZF_MYND_1"/>
    <property type="match status" value="1"/>
</dbReference>
<reference evidence="7" key="1">
    <citation type="submission" date="2020-05" db="UniProtKB">
        <authorList>
            <consortium name="EnsemblMetazoa"/>
        </authorList>
    </citation>
    <scope>IDENTIFICATION</scope>
    <source>
        <strain evidence="7">BB02</strain>
    </source>
</reference>
<dbReference type="VEuPathDB" id="VectorBase:BGLB030161"/>
<evidence type="ECO:0000313" key="8">
    <source>
        <dbReference type="Proteomes" id="UP000076420"/>
    </source>
</evidence>
<keyword evidence="2 4" id="KW-0863">Zinc-finger</keyword>
<evidence type="ECO:0000256" key="4">
    <source>
        <dbReference type="PROSITE-ProRule" id="PRU00134"/>
    </source>
</evidence>
<feature type="compositionally biased region" description="Basic residues" evidence="5">
    <location>
        <begin position="161"/>
        <end position="173"/>
    </location>
</feature>
<gene>
    <name evidence="7" type="primary">106057193</name>
</gene>
<feature type="compositionally biased region" description="Basic and acidic residues" evidence="5">
    <location>
        <begin position="613"/>
        <end position="630"/>
    </location>
</feature>
<evidence type="ECO:0000256" key="5">
    <source>
        <dbReference type="SAM" id="MobiDB-lite"/>
    </source>
</evidence>
<protein>
    <recommendedName>
        <fullName evidence="6">MYND-type domain-containing protein</fullName>
    </recommendedName>
</protein>
<feature type="compositionally biased region" description="Polar residues" evidence="5">
    <location>
        <begin position="1"/>
        <end position="25"/>
    </location>
</feature>
<evidence type="ECO:0000259" key="6">
    <source>
        <dbReference type="PROSITE" id="PS50865"/>
    </source>
</evidence>
<dbReference type="RefSeq" id="XP_013069748.2">
    <property type="nucleotide sequence ID" value="XM_013214294.2"/>
</dbReference>
<evidence type="ECO:0000256" key="3">
    <source>
        <dbReference type="ARBA" id="ARBA00022833"/>
    </source>
</evidence>
<feature type="region of interest" description="Disordered" evidence="5">
    <location>
        <begin position="1"/>
        <end position="417"/>
    </location>
</feature>
<dbReference type="AlphaFoldDB" id="A0A2C9LEN6"/>
<dbReference type="STRING" id="6526.A0A2C9LEN6"/>
<evidence type="ECO:0000256" key="1">
    <source>
        <dbReference type="ARBA" id="ARBA00022723"/>
    </source>
</evidence>
<name>A0A2C9LEN6_BIOGL</name>
<organism evidence="7 8">
    <name type="scientific">Biomphalaria glabrata</name>
    <name type="common">Bloodfluke planorb</name>
    <name type="synonym">Freshwater snail</name>
    <dbReference type="NCBI Taxonomy" id="6526"/>
    <lineage>
        <taxon>Eukaryota</taxon>
        <taxon>Metazoa</taxon>
        <taxon>Spiralia</taxon>
        <taxon>Lophotrochozoa</taxon>
        <taxon>Mollusca</taxon>
        <taxon>Gastropoda</taxon>
        <taxon>Heterobranchia</taxon>
        <taxon>Euthyneura</taxon>
        <taxon>Panpulmonata</taxon>
        <taxon>Hygrophila</taxon>
        <taxon>Lymnaeoidea</taxon>
        <taxon>Planorbidae</taxon>
        <taxon>Biomphalaria</taxon>
    </lineage>
</organism>
<feature type="compositionally biased region" description="Polar residues" evidence="5">
    <location>
        <begin position="327"/>
        <end position="369"/>
    </location>
</feature>
<dbReference type="InterPro" id="IPR002893">
    <property type="entry name" value="Znf_MYND"/>
</dbReference>
<dbReference type="SUPFAM" id="SSF144232">
    <property type="entry name" value="HIT/MYND zinc finger-like"/>
    <property type="match status" value="1"/>
</dbReference>
<dbReference type="OrthoDB" id="10072651at2759"/>
<dbReference type="Pfam" id="PF01753">
    <property type="entry name" value="zf-MYND"/>
    <property type="match status" value="1"/>
</dbReference>
<dbReference type="PROSITE" id="PS50865">
    <property type="entry name" value="ZF_MYND_2"/>
    <property type="match status" value="1"/>
</dbReference>
<accession>A0A2C9LEN6</accession>
<feature type="region of interest" description="Disordered" evidence="5">
    <location>
        <begin position="598"/>
        <end position="638"/>
    </location>
</feature>
<dbReference type="KEGG" id="bgt:106057193"/>
<keyword evidence="1" id="KW-0479">Metal-binding</keyword>
<dbReference type="Proteomes" id="UP000076420">
    <property type="component" value="Unassembled WGS sequence"/>
</dbReference>
<sequence length="828" mass="92934">METNTLPPTFMQGTNSTTISQNKTNLEIPGYTELSNESQWKPMAVTESSAKPIMAKESPRKSSHATESSAKPIMAKESPRKSSHATESSAKPIMAKESPRKSSHATESSAKPIMAKESPRKSSHATESSMKQISALALTETFNSSTDSPTQQNTTKESPIKKKRSRNKKKHKDKNQPKQQLEIELLVRQQASIESPVKQQPAIESPVKQQPDMESPVEQQIEIESPIKQQPSIESPVKQQPAIESPVKQHPAIESPVKQQPAIESPVKQQPSIESPVEQQPAMESPVEQQPAMESTVEQQPDMESPVEQQPAMESPVEQQPAMESPVEQQQSPTDSLPKQKTATDFSAKQKPMNDNLTMQKSDAYTSDMQKPLTDCKDKQKPAADSPSKQKTTFKSTEIQTSATLSPGMKTSDLQSTANVDSNTAIASVTSPFKIPLPSETLPLQEPEVNMAHVTDILSFTEQMHTAIEKYFTPNKENFDFLHQQSPQDAGNGHLVYKEIPNPDQGSINIVVSSSGAAFDSMPKYSPTIRRAGPRKGPVLCFDCDGEGCGDPKKECYANGFAESIYDELNSHLSDSSDSTSCELGEYKDDNLESVDDLLDDDIDLSPPPTHQRTLERIVRGTDDSRELSTRKQRRPRPHLSENLKRCLNCRRRMGKLLVCRQCDTATYCSQMCQKEDYQKHRVECKRVVKWNCACHRLGDYMVKYLTNQHLKVITEFRQIPDCYQSLQGYNRAVLCELAGRCDYYPKEDYAIFIRDETGMEIPLVVSVDKSYYTSQHSKEEIPFAQLFQPGRFLVVLHPVWVLLCDFREGLRLTDLRSLLLVKYFSEL</sequence>
<dbReference type="Gene3D" id="6.10.140.2220">
    <property type="match status" value="1"/>
</dbReference>
<dbReference type="GO" id="GO:0008270">
    <property type="term" value="F:zinc ion binding"/>
    <property type="evidence" value="ECO:0007669"/>
    <property type="project" value="UniProtKB-KW"/>
</dbReference>
<keyword evidence="3" id="KW-0862">Zinc</keyword>
<dbReference type="EnsemblMetazoa" id="BGLB030161-RA">
    <property type="protein sequence ID" value="BGLB030161-PA"/>
    <property type="gene ID" value="BGLB030161"/>
</dbReference>
<evidence type="ECO:0000256" key="2">
    <source>
        <dbReference type="ARBA" id="ARBA00022771"/>
    </source>
</evidence>
<dbReference type="VEuPathDB" id="VectorBase:BGLAX_027070"/>
<feature type="compositionally biased region" description="Polar residues" evidence="5">
    <location>
        <begin position="387"/>
        <end position="405"/>
    </location>
</feature>